<dbReference type="EMBL" id="AAIQMM010000037">
    <property type="protein sequence ID" value="ECH0896923.1"/>
    <property type="molecule type" value="Genomic_DNA"/>
</dbReference>
<dbReference type="InterPro" id="IPR000989">
    <property type="entry name" value="Rep"/>
</dbReference>
<dbReference type="AlphaFoldDB" id="A0A5H5B9A3"/>
<dbReference type="Pfam" id="PF01446">
    <property type="entry name" value="Rep_1"/>
    <property type="match status" value="1"/>
</dbReference>
<evidence type="ECO:0000256" key="1">
    <source>
        <dbReference type="ARBA" id="ARBA00008909"/>
    </source>
</evidence>
<accession>A0A5H5B9A3</accession>
<organism evidence="3">
    <name type="scientific">Salmonella enterica subsp. enterica serovar Glostrup</name>
    <dbReference type="NCBI Taxonomy" id="1151180"/>
    <lineage>
        <taxon>Bacteria</taxon>
        <taxon>Pseudomonadati</taxon>
        <taxon>Pseudomonadota</taxon>
        <taxon>Gammaproteobacteria</taxon>
        <taxon>Enterobacterales</taxon>
        <taxon>Enterobacteriaceae</taxon>
        <taxon>Salmonella</taxon>
    </lineage>
</organism>
<protein>
    <submittedName>
        <fullName evidence="3">Replication protein</fullName>
    </submittedName>
</protein>
<comment type="similarity">
    <text evidence="1">Belongs to the Gram-positive plasmids replication protein type 1 family.</text>
</comment>
<evidence type="ECO:0000256" key="2">
    <source>
        <dbReference type="ARBA" id="ARBA00022705"/>
    </source>
</evidence>
<dbReference type="GO" id="GO:0006260">
    <property type="term" value="P:DNA replication"/>
    <property type="evidence" value="ECO:0007669"/>
    <property type="project" value="UniProtKB-KW"/>
</dbReference>
<reference evidence="3" key="1">
    <citation type="submission" date="2019-07" db="EMBL/GenBank/DDBJ databases">
        <authorList>
            <person name="Ashton P.M."/>
            <person name="Dallman T."/>
            <person name="Nair S."/>
            <person name="De Pinna E."/>
            <person name="Peters T."/>
            <person name="Grant K."/>
        </authorList>
    </citation>
    <scope>NUCLEOTIDE SEQUENCE</scope>
    <source>
        <strain evidence="3">773673</strain>
    </source>
</reference>
<comment type="caution">
    <text evidence="3">The sequence shown here is derived from an EMBL/GenBank/DDBJ whole genome shotgun (WGS) entry which is preliminary data.</text>
</comment>
<gene>
    <name evidence="3" type="ORF">FPD99_23535</name>
</gene>
<proteinExistence type="inferred from homology"/>
<sequence>MSKDKFLSDYSPRDTSWDAQRAFTDSVGGIYQTASEFERYAQRMASCSGLLRFGWSTIIETGETRLRLRSAQFCRVRHCPVCQWRRTLMWQARFYQALPKIVAQFPSSRWLFLTLTVANPPVSELGVTLTAMNAAFQRLKDRKEFGPVQGWIRATEVTKENIGREGYAHPHFHCLLMVQASWFKGKNYVKHERWVELWRECLRVDYDPGVHIKTVKTKTGEQVSNVATQLQSSVAETLKYSVKPEDMANDPEWFLELTRQLHKRRFISTGGALKNVLQLDRETNEDLVIADDVGDGTDDGKRTAFVWDSGKRRYKRAPDKDKFDN</sequence>
<keyword evidence="2" id="KW-0235">DNA replication</keyword>
<dbReference type="GO" id="GO:0003677">
    <property type="term" value="F:DNA binding"/>
    <property type="evidence" value="ECO:0007669"/>
    <property type="project" value="InterPro"/>
</dbReference>
<name>A0A5H5B9A3_SALET</name>
<evidence type="ECO:0000313" key="3">
    <source>
        <dbReference type="EMBL" id="ECH0896923.1"/>
    </source>
</evidence>